<name>A0A0Q3FXW4_BRADI</name>
<dbReference type="EnsemblPlants" id="KQK04288">
    <property type="protein sequence ID" value="KQK04288"/>
    <property type="gene ID" value="BRADI_2g12835v3"/>
</dbReference>
<organism evidence="1">
    <name type="scientific">Brachypodium distachyon</name>
    <name type="common">Purple false brome</name>
    <name type="synonym">Trachynia distachya</name>
    <dbReference type="NCBI Taxonomy" id="15368"/>
    <lineage>
        <taxon>Eukaryota</taxon>
        <taxon>Viridiplantae</taxon>
        <taxon>Streptophyta</taxon>
        <taxon>Embryophyta</taxon>
        <taxon>Tracheophyta</taxon>
        <taxon>Spermatophyta</taxon>
        <taxon>Magnoliopsida</taxon>
        <taxon>Liliopsida</taxon>
        <taxon>Poales</taxon>
        <taxon>Poaceae</taxon>
        <taxon>BOP clade</taxon>
        <taxon>Pooideae</taxon>
        <taxon>Stipodae</taxon>
        <taxon>Brachypodieae</taxon>
        <taxon>Brachypodium</taxon>
    </lineage>
</organism>
<dbReference type="Gramene" id="KQK04288">
    <property type="protein sequence ID" value="KQK04288"/>
    <property type="gene ID" value="BRADI_2g12835v3"/>
</dbReference>
<dbReference type="EnsemblPlants" id="KQK04291">
    <property type="protein sequence ID" value="KQK04291"/>
    <property type="gene ID" value="BRADI_2g12835v3"/>
</dbReference>
<protein>
    <submittedName>
        <fullName evidence="1 2">Uncharacterized protein</fullName>
    </submittedName>
</protein>
<proteinExistence type="predicted"/>
<dbReference type="AlphaFoldDB" id="A0A0Q3FXW4"/>
<dbReference type="Gramene" id="KQK04291">
    <property type="protein sequence ID" value="KQK04291"/>
    <property type="gene ID" value="BRADI_2g12835v3"/>
</dbReference>
<reference evidence="1" key="2">
    <citation type="submission" date="2017-06" db="EMBL/GenBank/DDBJ databases">
        <title>WGS assembly of Brachypodium distachyon.</title>
        <authorList>
            <consortium name="The International Brachypodium Initiative"/>
            <person name="Lucas S."/>
            <person name="Harmon-Smith M."/>
            <person name="Lail K."/>
            <person name="Tice H."/>
            <person name="Grimwood J."/>
            <person name="Bruce D."/>
            <person name="Barry K."/>
            <person name="Shu S."/>
            <person name="Lindquist E."/>
            <person name="Wang M."/>
            <person name="Pitluck S."/>
            <person name="Vogel J.P."/>
            <person name="Garvin D.F."/>
            <person name="Mockler T.C."/>
            <person name="Schmutz J."/>
            <person name="Rokhsar D."/>
            <person name="Bevan M.W."/>
        </authorList>
    </citation>
    <scope>NUCLEOTIDE SEQUENCE</scope>
    <source>
        <strain evidence="1">Bd21</strain>
    </source>
</reference>
<dbReference type="EMBL" id="CM000881">
    <property type="protein sequence ID" value="KQK04288.1"/>
    <property type="molecule type" value="Genomic_DNA"/>
</dbReference>
<accession>A0A0Q3FXW4</accession>
<evidence type="ECO:0000313" key="3">
    <source>
        <dbReference type="Proteomes" id="UP000008810"/>
    </source>
</evidence>
<evidence type="ECO:0000313" key="2">
    <source>
        <dbReference type="EnsemblPlants" id="KQK04288"/>
    </source>
</evidence>
<evidence type="ECO:0000313" key="1">
    <source>
        <dbReference type="EMBL" id="KQK04288.1"/>
    </source>
</evidence>
<sequence>MGNLAPAFFSFLLPLRVDQTTVIRHQFLMHLSLPSHHGGRSLGFTQRPHRLHPAPIVRFPCGRMPALITRPRSQAYHSWYYVDYYGM</sequence>
<reference evidence="2" key="3">
    <citation type="submission" date="2018-08" db="UniProtKB">
        <authorList>
            <consortium name="EnsemblPlants"/>
        </authorList>
    </citation>
    <scope>IDENTIFICATION</scope>
    <source>
        <strain evidence="2">cv. Bd21</strain>
    </source>
</reference>
<reference evidence="1 2" key="1">
    <citation type="journal article" date="2010" name="Nature">
        <title>Genome sequencing and analysis of the model grass Brachypodium distachyon.</title>
        <authorList>
            <consortium name="International Brachypodium Initiative"/>
        </authorList>
    </citation>
    <scope>NUCLEOTIDE SEQUENCE [LARGE SCALE GENOMIC DNA]</scope>
    <source>
        <strain evidence="1 2">Bd21</strain>
    </source>
</reference>
<dbReference type="InParanoid" id="A0A0Q3FXW4"/>
<gene>
    <name evidence="1" type="ORF">BRADI_2g12835v3</name>
</gene>
<dbReference type="Proteomes" id="UP000008810">
    <property type="component" value="Chromosome 2"/>
</dbReference>
<keyword evidence="3" id="KW-1185">Reference proteome</keyword>
<dbReference type="EMBL" id="CM000881">
    <property type="protein sequence ID" value="KQK04291.1"/>
    <property type="molecule type" value="Genomic_DNA"/>
</dbReference>